<evidence type="ECO:0000313" key="8">
    <source>
        <dbReference type="EMBL" id="MTD12610.1"/>
    </source>
</evidence>
<reference evidence="8 9" key="1">
    <citation type="submission" date="2019-11" db="EMBL/GenBank/DDBJ databases">
        <authorList>
            <person name="Jiang L.-Q."/>
        </authorList>
    </citation>
    <scope>NUCLEOTIDE SEQUENCE [LARGE SCALE GENOMIC DNA]</scope>
    <source>
        <strain evidence="8 9">YIM 132087</strain>
    </source>
</reference>
<dbReference type="InterPro" id="IPR036259">
    <property type="entry name" value="MFS_trans_sf"/>
</dbReference>
<evidence type="ECO:0000256" key="6">
    <source>
        <dbReference type="SAM" id="Phobius"/>
    </source>
</evidence>
<organism evidence="8 9">
    <name type="scientific">Nakamurella alba</name>
    <dbReference type="NCBI Taxonomy" id="2665158"/>
    <lineage>
        <taxon>Bacteria</taxon>
        <taxon>Bacillati</taxon>
        <taxon>Actinomycetota</taxon>
        <taxon>Actinomycetes</taxon>
        <taxon>Nakamurellales</taxon>
        <taxon>Nakamurellaceae</taxon>
        <taxon>Nakamurella</taxon>
    </lineage>
</organism>
<feature type="transmembrane region" description="Helical" evidence="6">
    <location>
        <begin position="92"/>
        <end position="113"/>
    </location>
</feature>
<proteinExistence type="predicted"/>
<dbReference type="AlphaFoldDB" id="A0A7K1FEV2"/>
<feature type="domain" description="Major facilitator superfamily (MFS) profile" evidence="7">
    <location>
        <begin position="1"/>
        <end position="372"/>
    </location>
</feature>
<dbReference type="CDD" id="cd17324">
    <property type="entry name" value="MFS_NepI_like"/>
    <property type="match status" value="1"/>
</dbReference>
<evidence type="ECO:0000256" key="4">
    <source>
        <dbReference type="ARBA" id="ARBA00022989"/>
    </source>
</evidence>
<comment type="subcellular location">
    <subcellularLocation>
        <location evidence="1">Cell membrane</location>
        <topology evidence="1">Multi-pass membrane protein</topology>
    </subcellularLocation>
</comment>
<dbReference type="InterPro" id="IPR011701">
    <property type="entry name" value="MFS"/>
</dbReference>
<feature type="transmembrane region" description="Helical" evidence="6">
    <location>
        <begin position="194"/>
        <end position="216"/>
    </location>
</feature>
<evidence type="ECO:0000256" key="2">
    <source>
        <dbReference type="ARBA" id="ARBA00022475"/>
    </source>
</evidence>
<keyword evidence="4 6" id="KW-1133">Transmembrane helix</keyword>
<dbReference type="Gene3D" id="1.20.1250.20">
    <property type="entry name" value="MFS general substrate transporter like domains"/>
    <property type="match status" value="2"/>
</dbReference>
<dbReference type="PROSITE" id="PS50850">
    <property type="entry name" value="MFS"/>
    <property type="match status" value="1"/>
</dbReference>
<protein>
    <submittedName>
        <fullName evidence="8">MFS transporter</fullName>
    </submittedName>
</protein>
<feature type="transmembrane region" description="Helical" evidence="6">
    <location>
        <begin position="228"/>
        <end position="252"/>
    </location>
</feature>
<gene>
    <name evidence="8" type="ORF">GIS00_01455</name>
</gene>
<dbReference type="InterPro" id="IPR020846">
    <property type="entry name" value="MFS_dom"/>
</dbReference>
<feature type="transmembrane region" description="Helical" evidence="6">
    <location>
        <begin position="125"/>
        <end position="147"/>
    </location>
</feature>
<evidence type="ECO:0000256" key="5">
    <source>
        <dbReference type="ARBA" id="ARBA00023136"/>
    </source>
</evidence>
<feature type="transmembrane region" description="Helical" evidence="6">
    <location>
        <begin position="153"/>
        <end position="173"/>
    </location>
</feature>
<dbReference type="EMBL" id="WLYK01000001">
    <property type="protein sequence ID" value="MTD12610.1"/>
    <property type="molecule type" value="Genomic_DNA"/>
</dbReference>
<dbReference type="Proteomes" id="UP000460221">
    <property type="component" value="Unassembled WGS sequence"/>
</dbReference>
<keyword evidence="3 6" id="KW-0812">Transmembrane</keyword>
<feature type="transmembrane region" description="Helical" evidence="6">
    <location>
        <begin position="264"/>
        <end position="291"/>
    </location>
</feature>
<feature type="transmembrane region" description="Helical" evidence="6">
    <location>
        <begin position="344"/>
        <end position="368"/>
    </location>
</feature>
<feature type="transmembrane region" description="Helical" evidence="6">
    <location>
        <begin position="63"/>
        <end position="86"/>
    </location>
</feature>
<accession>A0A7K1FEV2</accession>
<dbReference type="GO" id="GO:0005886">
    <property type="term" value="C:plasma membrane"/>
    <property type="evidence" value="ECO:0007669"/>
    <property type="project" value="UniProtKB-SubCell"/>
</dbReference>
<dbReference type="InterPro" id="IPR050189">
    <property type="entry name" value="MFS_Efflux_Transporters"/>
</dbReference>
<evidence type="ECO:0000256" key="1">
    <source>
        <dbReference type="ARBA" id="ARBA00004651"/>
    </source>
</evidence>
<dbReference type="PANTHER" id="PTHR43124">
    <property type="entry name" value="PURINE EFFLUX PUMP PBUE"/>
    <property type="match status" value="1"/>
</dbReference>
<name>A0A7K1FEV2_9ACTN</name>
<evidence type="ECO:0000313" key="9">
    <source>
        <dbReference type="Proteomes" id="UP000460221"/>
    </source>
</evidence>
<keyword evidence="2" id="KW-1003">Cell membrane</keyword>
<sequence length="380" mass="38406">MALGGVALGTAEFATMGVLPAVATDLGVSEPTAGVLISAYAVGVVIGAPLLAVLGARIPRRTLLLALVGLFVVAHIGSALAPGFGFLVGTRFVAGLPHGAYLGVAALVAASLVPEERRGRAIASVILGLTVANIAGVPVSTAIGQWWGWRATFAVVAVLGLFTLVAVRLRVPWQPAGRVGRVLGELHALRHGQLWVALLICVVGLGGMFAVFTYISSTLTEVSGIPRAWVPAVLALFGLGMTVGTVIGGRLADLSVDRTVRFGLFAIAAVMAVFTLLVHTPVTAAIGVFLIGMTCLTPMPAIQARLLDVAPDAPTLAASLLHSATNTANAVGAWAGGVVLTAGAGYAAIGWVGAALALAGAMIGVLCVRSRTTEEKAVVA</sequence>
<evidence type="ECO:0000259" key="7">
    <source>
        <dbReference type="PROSITE" id="PS50850"/>
    </source>
</evidence>
<feature type="transmembrane region" description="Helical" evidence="6">
    <location>
        <begin position="33"/>
        <end position="56"/>
    </location>
</feature>
<dbReference type="PANTHER" id="PTHR43124:SF3">
    <property type="entry name" value="CHLORAMPHENICOL EFFLUX PUMP RV0191"/>
    <property type="match status" value="1"/>
</dbReference>
<evidence type="ECO:0000256" key="3">
    <source>
        <dbReference type="ARBA" id="ARBA00022692"/>
    </source>
</evidence>
<keyword evidence="9" id="KW-1185">Reference proteome</keyword>
<dbReference type="GO" id="GO:0022857">
    <property type="term" value="F:transmembrane transporter activity"/>
    <property type="evidence" value="ECO:0007669"/>
    <property type="project" value="InterPro"/>
</dbReference>
<comment type="caution">
    <text evidence="8">The sequence shown here is derived from an EMBL/GenBank/DDBJ whole genome shotgun (WGS) entry which is preliminary data.</text>
</comment>
<keyword evidence="5 6" id="KW-0472">Membrane</keyword>
<dbReference type="SUPFAM" id="SSF103473">
    <property type="entry name" value="MFS general substrate transporter"/>
    <property type="match status" value="1"/>
</dbReference>
<dbReference type="Pfam" id="PF07690">
    <property type="entry name" value="MFS_1"/>
    <property type="match status" value="1"/>
</dbReference>